<dbReference type="SUPFAM" id="SSF52540">
    <property type="entry name" value="P-loop containing nucleoside triphosphate hydrolases"/>
    <property type="match status" value="1"/>
</dbReference>
<dbReference type="STRING" id="93759.A0A1R3K1J1"/>
<dbReference type="PRINTS" id="PR00364">
    <property type="entry name" value="DISEASERSIST"/>
</dbReference>
<dbReference type="PANTHER" id="PTHR23155">
    <property type="entry name" value="DISEASE RESISTANCE PROTEIN RP"/>
    <property type="match status" value="1"/>
</dbReference>
<dbReference type="InterPro" id="IPR038005">
    <property type="entry name" value="RX-like_CC"/>
</dbReference>
<comment type="caution">
    <text evidence="8">The sequence shown here is derived from an EMBL/GenBank/DDBJ whole genome shotgun (WGS) entry which is preliminary data.</text>
</comment>
<feature type="domain" description="NB-ARC" evidence="4">
    <location>
        <begin position="170"/>
        <end position="295"/>
    </location>
</feature>
<organism evidence="8 9">
    <name type="scientific">Corchorus olitorius</name>
    <dbReference type="NCBI Taxonomy" id="93759"/>
    <lineage>
        <taxon>Eukaryota</taxon>
        <taxon>Viridiplantae</taxon>
        <taxon>Streptophyta</taxon>
        <taxon>Embryophyta</taxon>
        <taxon>Tracheophyta</taxon>
        <taxon>Spermatophyta</taxon>
        <taxon>Magnoliopsida</taxon>
        <taxon>eudicotyledons</taxon>
        <taxon>Gunneridae</taxon>
        <taxon>Pentapetalae</taxon>
        <taxon>rosids</taxon>
        <taxon>malvids</taxon>
        <taxon>Malvales</taxon>
        <taxon>Malvaceae</taxon>
        <taxon>Grewioideae</taxon>
        <taxon>Apeibeae</taxon>
        <taxon>Corchorus</taxon>
    </lineage>
</organism>
<evidence type="ECO:0000259" key="7">
    <source>
        <dbReference type="Pfam" id="PF23598"/>
    </source>
</evidence>
<evidence type="ECO:0000256" key="3">
    <source>
        <dbReference type="ARBA" id="ARBA00022821"/>
    </source>
</evidence>
<dbReference type="AlphaFoldDB" id="A0A1R3K1J1"/>
<dbReference type="CDD" id="cd14798">
    <property type="entry name" value="RX-CC_like"/>
    <property type="match status" value="1"/>
</dbReference>
<dbReference type="Pfam" id="PF23559">
    <property type="entry name" value="WHD_DRP"/>
    <property type="match status" value="1"/>
</dbReference>
<evidence type="ECO:0000313" key="8">
    <source>
        <dbReference type="EMBL" id="OMP00955.1"/>
    </source>
</evidence>
<evidence type="ECO:0000256" key="2">
    <source>
        <dbReference type="ARBA" id="ARBA00022741"/>
    </source>
</evidence>
<keyword evidence="2" id="KW-0547">Nucleotide-binding</keyword>
<keyword evidence="1" id="KW-0677">Repeat</keyword>
<feature type="domain" description="Disease resistance R13L4/SHOC-2-like LRR" evidence="7">
    <location>
        <begin position="603"/>
        <end position="748"/>
    </location>
</feature>
<dbReference type="InterPro" id="IPR036388">
    <property type="entry name" value="WH-like_DNA-bd_sf"/>
</dbReference>
<dbReference type="Gene3D" id="1.20.5.4130">
    <property type="match status" value="1"/>
</dbReference>
<dbReference type="Pfam" id="PF00931">
    <property type="entry name" value="NB-ARC"/>
    <property type="match status" value="1"/>
</dbReference>
<accession>A0A1R3K1J1</accession>
<feature type="domain" description="Disease resistance protein winged helix" evidence="6">
    <location>
        <begin position="371"/>
        <end position="442"/>
    </location>
</feature>
<dbReference type="GO" id="GO:0043531">
    <property type="term" value="F:ADP binding"/>
    <property type="evidence" value="ECO:0007669"/>
    <property type="project" value="InterPro"/>
</dbReference>
<protein>
    <submittedName>
        <fullName evidence="8">Disease resistance protein</fullName>
    </submittedName>
</protein>
<dbReference type="FunFam" id="1.10.10.10:FF:000322">
    <property type="entry name" value="Probable disease resistance protein At1g63360"/>
    <property type="match status" value="1"/>
</dbReference>
<gene>
    <name evidence="8" type="ORF">COLO4_12258</name>
</gene>
<proteinExistence type="predicted"/>
<feature type="domain" description="Disease resistance N-terminal" evidence="5">
    <location>
        <begin position="5"/>
        <end position="90"/>
    </location>
</feature>
<name>A0A1R3K1J1_9ROSI</name>
<reference evidence="9" key="1">
    <citation type="submission" date="2013-09" db="EMBL/GenBank/DDBJ databases">
        <title>Corchorus olitorius genome sequencing.</title>
        <authorList>
            <person name="Alam M."/>
            <person name="Haque M.S."/>
            <person name="Islam M.S."/>
            <person name="Emdad E.M."/>
            <person name="Islam M.M."/>
            <person name="Ahmed B."/>
            <person name="Halim A."/>
            <person name="Hossen Q.M.M."/>
            <person name="Hossain M.Z."/>
            <person name="Ahmed R."/>
            <person name="Khan M.M."/>
            <person name="Islam R."/>
            <person name="Rashid M.M."/>
            <person name="Khan S.A."/>
            <person name="Rahman M.S."/>
            <person name="Alam M."/>
            <person name="Yahiya A.S."/>
            <person name="Khan M.S."/>
            <person name="Azam M.S."/>
            <person name="Haque T."/>
            <person name="Lashkar M.Z.H."/>
            <person name="Akhand A.I."/>
            <person name="Morshed G."/>
            <person name="Roy S."/>
            <person name="Uddin K.S."/>
            <person name="Rabeya T."/>
            <person name="Hossain A.S."/>
            <person name="Chowdhury A."/>
            <person name="Snigdha A.R."/>
            <person name="Mortoza M.S."/>
            <person name="Matin S.A."/>
            <person name="Hoque S.M.E."/>
            <person name="Islam M.K."/>
            <person name="Roy D.K."/>
            <person name="Haider R."/>
            <person name="Moosa M.M."/>
            <person name="Elias S.M."/>
            <person name="Hasan A.M."/>
            <person name="Jahan S."/>
            <person name="Shafiuddin M."/>
            <person name="Mahmood N."/>
            <person name="Shommy N.S."/>
        </authorList>
    </citation>
    <scope>NUCLEOTIDE SEQUENCE [LARGE SCALE GENOMIC DNA]</scope>
    <source>
        <strain evidence="9">cv. O-4</strain>
    </source>
</reference>
<evidence type="ECO:0000259" key="6">
    <source>
        <dbReference type="Pfam" id="PF23559"/>
    </source>
</evidence>
<dbReference type="FunFam" id="3.40.50.300:FF:001091">
    <property type="entry name" value="Probable disease resistance protein At1g61300"/>
    <property type="match status" value="1"/>
</dbReference>
<dbReference type="OrthoDB" id="964646at2759"/>
<dbReference type="Pfam" id="PF23598">
    <property type="entry name" value="LRR_14"/>
    <property type="match status" value="1"/>
</dbReference>
<dbReference type="InterPro" id="IPR027417">
    <property type="entry name" value="P-loop_NTPase"/>
</dbReference>
<dbReference type="InterPro" id="IPR002182">
    <property type="entry name" value="NB-ARC"/>
</dbReference>
<evidence type="ECO:0000259" key="4">
    <source>
        <dbReference type="Pfam" id="PF00931"/>
    </source>
</evidence>
<dbReference type="InterPro" id="IPR058922">
    <property type="entry name" value="WHD_DRP"/>
</dbReference>
<dbReference type="PANTHER" id="PTHR23155:SF1185">
    <property type="entry name" value="DISEASE RESISTANCE RPP8-LIKE PROTEIN 3-RELATED"/>
    <property type="match status" value="1"/>
</dbReference>
<dbReference type="Proteomes" id="UP000187203">
    <property type="component" value="Unassembled WGS sequence"/>
</dbReference>
<keyword evidence="9" id="KW-1185">Reference proteome</keyword>
<dbReference type="InterPro" id="IPR032675">
    <property type="entry name" value="LRR_dom_sf"/>
</dbReference>
<dbReference type="InterPro" id="IPR041118">
    <property type="entry name" value="Rx_N"/>
</dbReference>
<dbReference type="Gene3D" id="1.10.10.10">
    <property type="entry name" value="Winged helix-like DNA-binding domain superfamily/Winged helix DNA-binding domain"/>
    <property type="match status" value="1"/>
</dbReference>
<evidence type="ECO:0000259" key="5">
    <source>
        <dbReference type="Pfam" id="PF18052"/>
    </source>
</evidence>
<dbReference type="Pfam" id="PF18052">
    <property type="entry name" value="Rx_N"/>
    <property type="match status" value="1"/>
</dbReference>
<evidence type="ECO:0000256" key="1">
    <source>
        <dbReference type="ARBA" id="ARBA00022737"/>
    </source>
</evidence>
<keyword evidence="3" id="KW-0611">Plant defense</keyword>
<dbReference type="InterPro" id="IPR044974">
    <property type="entry name" value="Disease_R_plants"/>
</dbReference>
<dbReference type="InterPro" id="IPR055414">
    <property type="entry name" value="LRR_R13L4/SHOC2-like"/>
</dbReference>
<dbReference type="EMBL" id="AWUE01014879">
    <property type="protein sequence ID" value="OMP00955.1"/>
    <property type="molecule type" value="Genomic_DNA"/>
</dbReference>
<dbReference type="Gene3D" id="3.80.10.10">
    <property type="entry name" value="Ribonuclease Inhibitor"/>
    <property type="match status" value="1"/>
</dbReference>
<sequence>MAEIVVYAVVEKISGLLLQEVVGFSSGLGEDIERLQIDLRWMQSFLKDADSRQEEDERLRLWIEEVRDLVRDAEDVIDSYVLEFVDERRKGGISNVIKRFACIFHEMWVVNNIRSRLETIRSGIGELSRRLQTYGIRELAIEDRHSYHERQRALRQSYPHIVEENIVGLEYDIKRLVTVLVDDEREFPNVVSICGMGGSGKTTLAKRIYHHSLVRNHYDCFAWVYVSQQCPPRNVWEAILSGFGVFDNQDRNRRTEQVADQLYKFLESNKCLVVLDDIWSTPDWESITMNAAMEELGRDMVKRCAGLPLAIVVLGGILATKQSIQEWEIVHDNVDYYLRRGAGRGVADVLAFSYDNLPPHLRLYFLYLSHFPEDYVIPADKLIQFWVGEGIFSSVQRDGQSLEEAAQICLRELVERYMIQVKDRDANMEIKACYMNRFMRELCISKAKKEKFILIIDGSNTNQDGEIISTSSGVSGAPRLVIHEYVVMQRIRNPRRVKSMLFFNVIFLEHLIISSLRQSAEIYLKGDESCVAVLLLVCRVMRKYHRILKYLFNNFKMLRLLDFEGADIYIEGDLLNGIGKLIYLRHFILREDASISEHLKSLSIWSPEPIDPNHLTQLLLGCVNVSELRLTVEIRKLPEHLSESLAHLYLTGSELDEDPMPTLEKLPSLKLLELKKAFTGKEICCSAQGFPQLETLMLIANSDLEEWRVDEGAMPKLHHLEIVDCRRMKTLPVGLKIIKTLREVKIEKMPKAFKDGLVEGGEDFYKVKHISSVIFQNSSSDLTFSLILKLCMQGWNKQRSSTTCKRRLIQLTVVDWRSSLGFLQCHF</sequence>
<dbReference type="GO" id="GO:0098542">
    <property type="term" value="P:defense response to other organism"/>
    <property type="evidence" value="ECO:0007669"/>
    <property type="project" value="TreeGrafter"/>
</dbReference>
<dbReference type="SUPFAM" id="SSF52058">
    <property type="entry name" value="L domain-like"/>
    <property type="match status" value="1"/>
</dbReference>
<evidence type="ECO:0000313" key="9">
    <source>
        <dbReference type="Proteomes" id="UP000187203"/>
    </source>
</evidence>
<dbReference type="Gene3D" id="3.40.50.300">
    <property type="entry name" value="P-loop containing nucleotide triphosphate hydrolases"/>
    <property type="match status" value="1"/>
</dbReference>